<keyword evidence="7" id="KW-0539">Nucleus</keyword>
<feature type="region of interest" description="Disordered" evidence="9">
    <location>
        <begin position="576"/>
        <end position="611"/>
    </location>
</feature>
<dbReference type="GO" id="GO:0003677">
    <property type="term" value="F:DNA binding"/>
    <property type="evidence" value="ECO:0007669"/>
    <property type="project" value="UniProtKB-KW"/>
</dbReference>
<evidence type="ECO:0000256" key="2">
    <source>
        <dbReference type="ARBA" id="ARBA00022723"/>
    </source>
</evidence>
<feature type="compositionally biased region" description="Low complexity" evidence="9">
    <location>
        <begin position="92"/>
        <end position="123"/>
    </location>
</feature>
<reference evidence="11" key="1">
    <citation type="submission" date="2019-03" db="EMBL/GenBank/DDBJ databases">
        <title>Improved annotation for the trematode Fasciola hepatica.</title>
        <authorList>
            <person name="Choi Y.-J."/>
            <person name="Martin J."/>
            <person name="Mitreva M."/>
        </authorList>
    </citation>
    <scope>NUCLEOTIDE SEQUENCE [LARGE SCALE GENOMIC DNA]</scope>
</reference>
<keyword evidence="5" id="KW-0862">Zinc</keyword>
<dbReference type="SUPFAM" id="SSF57667">
    <property type="entry name" value="beta-beta-alpha zinc fingers"/>
    <property type="match status" value="2"/>
</dbReference>
<feature type="compositionally biased region" description="Polar residues" evidence="9">
    <location>
        <begin position="219"/>
        <end position="250"/>
    </location>
</feature>
<keyword evidence="2" id="KW-0479">Metal-binding</keyword>
<dbReference type="GO" id="GO:0005634">
    <property type="term" value="C:nucleus"/>
    <property type="evidence" value="ECO:0007669"/>
    <property type="project" value="UniProtKB-SubCell"/>
</dbReference>
<comment type="subcellular location">
    <subcellularLocation>
        <location evidence="1">Nucleus</location>
    </subcellularLocation>
</comment>
<feature type="domain" description="C2H2-type" evidence="10">
    <location>
        <begin position="464"/>
        <end position="495"/>
    </location>
</feature>
<evidence type="ECO:0000259" key="10">
    <source>
        <dbReference type="PROSITE" id="PS50157"/>
    </source>
</evidence>
<keyword evidence="6" id="KW-0238">DNA-binding</keyword>
<evidence type="ECO:0000256" key="5">
    <source>
        <dbReference type="ARBA" id="ARBA00022833"/>
    </source>
</evidence>
<dbReference type="PROSITE" id="PS00028">
    <property type="entry name" value="ZINC_FINGER_C2H2_1"/>
    <property type="match status" value="3"/>
</dbReference>
<dbReference type="InterPro" id="IPR013087">
    <property type="entry name" value="Znf_C2H2_type"/>
</dbReference>
<evidence type="ECO:0000256" key="6">
    <source>
        <dbReference type="ARBA" id="ARBA00023125"/>
    </source>
</evidence>
<dbReference type="AlphaFoldDB" id="A0A4E0RMZ7"/>
<feature type="region of interest" description="Disordered" evidence="9">
    <location>
        <begin position="219"/>
        <end position="264"/>
    </location>
</feature>
<evidence type="ECO:0000313" key="11">
    <source>
        <dbReference type="EMBL" id="THD29023.1"/>
    </source>
</evidence>
<evidence type="ECO:0000256" key="9">
    <source>
        <dbReference type="SAM" id="MobiDB-lite"/>
    </source>
</evidence>
<dbReference type="PANTHER" id="PTHR16515">
    <property type="entry name" value="PR DOMAIN ZINC FINGER PROTEIN"/>
    <property type="match status" value="1"/>
</dbReference>
<dbReference type="GO" id="GO:0010468">
    <property type="term" value="P:regulation of gene expression"/>
    <property type="evidence" value="ECO:0007669"/>
    <property type="project" value="UniProtKB-ARBA"/>
</dbReference>
<accession>A0A4E0RMZ7</accession>
<dbReference type="FunFam" id="3.30.160.60:FF:000016">
    <property type="entry name" value="zinc finger protein 37 homolog"/>
    <property type="match status" value="1"/>
</dbReference>
<evidence type="ECO:0000256" key="7">
    <source>
        <dbReference type="ARBA" id="ARBA00023242"/>
    </source>
</evidence>
<feature type="compositionally biased region" description="Low complexity" evidence="9">
    <location>
        <begin position="321"/>
        <end position="332"/>
    </location>
</feature>
<comment type="caution">
    <text evidence="11">The sequence shown here is derived from an EMBL/GenBank/DDBJ whole genome shotgun (WGS) entry which is preliminary data.</text>
</comment>
<sequence>MNFFSNFSEQWNSRFPGSSQPPHLDCLKADHFCSLLDQKQALELEESKVCAALEELKSQLARESFIADFLHKCIQKLSAVSQVFNEIDQCDSKSSSSSGTTGRRPGSVHSPGPSVNGSSVPSHTKNPIQTTGSPFPLLPQCITSSLIHSASPLLAAAAATSSAPFLLPSSLSHFPCPDTIKLDPESEPFSGSSSFLLSASDRHSYGNLSRLASPSSFYNSTNNVSGQQNGGSSTNPFTSPANHFNHSIHSSLRAPTPFNGVGRGIDTSRLSEEIPTSEAQVAAAAVAAAFGLGLSSVRSVGASQSFPQGGHTISFGRLDNPSSPSHLSLPTLNVGGGVSDAETRTSAIGHANSTTSSTNFDGRIGEQSPLDLIGTTERPYRCGTCSRSFAVKAGLVQHMRTHTDERPYPCLHCGRAFKQKIQLTTHMRVHSGERPYGCRLCGKLFRQQSHVVQHLRTHTGEKPHKCYQCGKAFRQKYSLISHQRRMCRNRSASNPIAAGMTMWISPGVGGDTCNLVKEFSPTKCHIRPNESTNSSPSSPTAVSTNVACTAAVSVRSPFSPFLSSPTVSTTMTTITTPQISGPPNVTQFHSPSIHQSHSSHPDEDRHLNSVHGLPCNATAYRHRTDTTESGSDSHLAHFSSDRESEVDKPIRSPRTAHINAPAALGLS</sequence>
<dbReference type="FunFam" id="3.30.160.60:FF:001774">
    <property type="entry name" value="Myoneurin"/>
    <property type="match status" value="1"/>
</dbReference>
<gene>
    <name evidence="11" type="ORF">D915_000130</name>
</gene>
<feature type="region of interest" description="Disordered" evidence="9">
    <location>
        <begin position="90"/>
        <end position="130"/>
    </location>
</feature>
<evidence type="ECO:0000256" key="3">
    <source>
        <dbReference type="ARBA" id="ARBA00022737"/>
    </source>
</evidence>
<dbReference type="InterPro" id="IPR036236">
    <property type="entry name" value="Znf_C2H2_sf"/>
</dbReference>
<dbReference type="InterPro" id="IPR050331">
    <property type="entry name" value="Zinc_finger"/>
</dbReference>
<protein>
    <submittedName>
        <fullName evidence="11">Zinc finger protein</fullName>
    </submittedName>
</protein>
<evidence type="ECO:0000256" key="8">
    <source>
        <dbReference type="PROSITE-ProRule" id="PRU00042"/>
    </source>
</evidence>
<keyword evidence="12" id="KW-1185">Reference proteome</keyword>
<dbReference type="FunFam" id="3.30.160.60:FF:001498">
    <property type="entry name" value="Zinc finger protein 404"/>
    <property type="match status" value="1"/>
</dbReference>
<dbReference type="FunFam" id="3.30.160.60:FF:000902">
    <property type="entry name" value="Zinc finger protein 445"/>
    <property type="match status" value="1"/>
</dbReference>
<dbReference type="Pfam" id="PF00096">
    <property type="entry name" value="zf-C2H2"/>
    <property type="match status" value="4"/>
</dbReference>
<dbReference type="PANTHER" id="PTHR16515:SF49">
    <property type="entry name" value="GASTRULA ZINC FINGER PROTEIN XLCGF49.1-LIKE-RELATED"/>
    <property type="match status" value="1"/>
</dbReference>
<dbReference type="EMBL" id="JXXN02000020">
    <property type="protein sequence ID" value="THD29023.1"/>
    <property type="molecule type" value="Genomic_DNA"/>
</dbReference>
<evidence type="ECO:0000256" key="1">
    <source>
        <dbReference type="ARBA" id="ARBA00004123"/>
    </source>
</evidence>
<keyword evidence="4 8" id="KW-0863">Zinc-finger</keyword>
<dbReference type="PROSITE" id="PS50157">
    <property type="entry name" value="ZINC_FINGER_C2H2_2"/>
    <property type="match status" value="4"/>
</dbReference>
<dbReference type="GO" id="GO:0008270">
    <property type="term" value="F:zinc ion binding"/>
    <property type="evidence" value="ECO:0007669"/>
    <property type="project" value="UniProtKB-KW"/>
</dbReference>
<dbReference type="Gene3D" id="3.30.160.60">
    <property type="entry name" value="Classic Zinc Finger"/>
    <property type="match status" value="4"/>
</dbReference>
<feature type="region of interest" description="Disordered" evidence="9">
    <location>
        <begin position="623"/>
        <end position="667"/>
    </location>
</feature>
<feature type="compositionally biased region" description="Basic and acidic residues" evidence="9">
    <location>
        <begin position="639"/>
        <end position="650"/>
    </location>
</feature>
<feature type="compositionally biased region" description="Low complexity" evidence="9">
    <location>
        <begin position="589"/>
        <end position="598"/>
    </location>
</feature>
<name>A0A4E0RMZ7_FASHE</name>
<feature type="domain" description="C2H2-type" evidence="10">
    <location>
        <begin position="380"/>
        <end position="407"/>
    </location>
</feature>
<organism evidence="11 12">
    <name type="scientific">Fasciola hepatica</name>
    <name type="common">Liver fluke</name>
    <dbReference type="NCBI Taxonomy" id="6192"/>
    <lineage>
        <taxon>Eukaryota</taxon>
        <taxon>Metazoa</taxon>
        <taxon>Spiralia</taxon>
        <taxon>Lophotrochozoa</taxon>
        <taxon>Platyhelminthes</taxon>
        <taxon>Trematoda</taxon>
        <taxon>Digenea</taxon>
        <taxon>Plagiorchiida</taxon>
        <taxon>Echinostomata</taxon>
        <taxon>Echinostomatoidea</taxon>
        <taxon>Fasciolidae</taxon>
        <taxon>Fasciola</taxon>
    </lineage>
</organism>
<feature type="region of interest" description="Disordered" evidence="9">
    <location>
        <begin position="313"/>
        <end position="369"/>
    </location>
</feature>
<feature type="domain" description="C2H2-type" evidence="10">
    <location>
        <begin position="436"/>
        <end position="463"/>
    </location>
</feature>
<dbReference type="SMART" id="SM00355">
    <property type="entry name" value="ZnF_C2H2"/>
    <property type="match status" value="4"/>
</dbReference>
<evidence type="ECO:0000313" key="12">
    <source>
        <dbReference type="Proteomes" id="UP000230066"/>
    </source>
</evidence>
<feature type="domain" description="C2H2-type" evidence="10">
    <location>
        <begin position="408"/>
        <end position="435"/>
    </location>
</feature>
<feature type="compositionally biased region" description="Polar residues" evidence="9">
    <location>
        <begin position="351"/>
        <end position="360"/>
    </location>
</feature>
<proteinExistence type="predicted"/>
<evidence type="ECO:0000256" key="4">
    <source>
        <dbReference type="ARBA" id="ARBA00022771"/>
    </source>
</evidence>
<keyword evidence="3" id="KW-0677">Repeat</keyword>
<dbReference type="Proteomes" id="UP000230066">
    <property type="component" value="Unassembled WGS sequence"/>
</dbReference>